<organism evidence="11 12">
    <name type="scientific">Reyranella soli</name>
    <dbReference type="NCBI Taxonomy" id="1230389"/>
    <lineage>
        <taxon>Bacteria</taxon>
        <taxon>Pseudomonadati</taxon>
        <taxon>Pseudomonadota</taxon>
        <taxon>Alphaproteobacteria</taxon>
        <taxon>Hyphomicrobiales</taxon>
        <taxon>Reyranellaceae</taxon>
        <taxon>Reyranella</taxon>
    </lineage>
</organism>
<gene>
    <name evidence="11" type="primary">hemC_1</name>
    <name evidence="8" type="synonym">hemC</name>
    <name evidence="11" type="ORF">RSO01_24590</name>
</gene>
<evidence type="ECO:0000256" key="8">
    <source>
        <dbReference type="HAMAP-Rule" id="MF_00260"/>
    </source>
</evidence>
<evidence type="ECO:0000256" key="3">
    <source>
        <dbReference type="ARBA" id="ARBA00005638"/>
    </source>
</evidence>
<feature type="domain" description="Porphobilinogen deaminase N-terminal" evidence="9">
    <location>
        <begin position="17"/>
        <end position="238"/>
    </location>
</feature>
<keyword evidence="5 8" id="KW-0808">Transferase</keyword>
<dbReference type="PROSITE" id="PS00533">
    <property type="entry name" value="PORPHOBILINOGEN_DEAM"/>
    <property type="match status" value="1"/>
</dbReference>
<dbReference type="InterPro" id="IPR036803">
    <property type="entry name" value="Porphobilinogen_deaminase_C_sf"/>
</dbReference>
<dbReference type="Gene3D" id="3.30.160.40">
    <property type="entry name" value="Porphobilinogen deaminase, C-terminal domain"/>
    <property type="match status" value="1"/>
</dbReference>
<comment type="subunit">
    <text evidence="4 8">Monomer.</text>
</comment>
<dbReference type="OrthoDB" id="9810298at2"/>
<feature type="modified residue" description="S-(dipyrrolylmethanemethyl)cysteine" evidence="8">
    <location>
        <position position="267"/>
    </location>
</feature>
<evidence type="ECO:0000256" key="2">
    <source>
        <dbReference type="ARBA" id="ARBA00004735"/>
    </source>
</evidence>
<keyword evidence="12" id="KW-1185">Reference proteome</keyword>
<comment type="catalytic activity">
    <reaction evidence="7 8">
        <text>4 porphobilinogen + H2O = hydroxymethylbilane + 4 NH4(+)</text>
        <dbReference type="Rhea" id="RHEA:13185"/>
        <dbReference type="ChEBI" id="CHEBI:15377"/>
        <dbReference type="ChEBI" id="CHEBI:28938"/>
        <dbReference type="ChEBI" id="CHEBI:57845"/>
        <dbReference type="ChEBI" id="CHEBI:58126"/>
        <dbReference type="EC" id="2.5.1.61"/>
    </reaction>
</comment>
<protein>
    <recommendedName>
        <fullName evidence="8">Porphobilinogen deaminase</fullName>
        <shortName evidence="8">PBG</shortName>
        <ecNumber evidence="8">2.5.1.61</ecNumber>
    </recommendedName>
    <alternativeName>
        <fullName evidence="8">Hydroxymethylbilane synthase</fullName>
        <shortName evidence="8">HMBS</shortName>
    </alternativeName>
    <alternativeName>
        <fullName evidence="8">Pre-uroporphyrinogen synthase</fullName>
    </alternativeName>
</protein>
<dbReference type="InterPro" id="IPR000860">
    <property type="entry name" value="HemC"/>
</dbReference>
<comment type="similarity">
    <text evidence="3 8">Belongs to the HMBS family.</text>
</comment>
<evidence type="ECO:0000256" key="1">
    <source>
        <dbReference type="ARBA" id="ARBA00002869"/>
    </source>
</evidence>
<dbReference type="GO" id="GO:0006782">
    <property type="term" value="P:protoporphyrinogen IX biosynthetic process"/>
    <property type="evidence" value="ECO:0007669"/>
    <property type="project" value="UniProtKB-UniRule"/>
</dbReference>
<dbReference type="NCBIfam" id="TIGR00212">
    <property type="entry name" value="hemC"/>
    <property type="match status" value="1"/>
</dbReference>
<dbReference type="InterPro" id="IPR022419">
    <property type="entry name" value="Porphobilin_deaminase_cofac_BS"/>
</dbReference>
<comment type="function">
    <text evidence="1 8">Tetrapolymerization of the monopyrrole PBG into the hydroxymethylbilane pre-uroporphyrinogen in several discrete steps.</text>
</comment>
<dbReference type="PIRSF" id="PIRSF001438">
    <property type="entry name" value="4pyrrol_synth_OHMeBilane_synth"/>
    <property type="match status" value="1"/>
</dbReference>
<dbReference type="Proteomes" id="UP000321058">
    <property type="component" value="Unassembled WGS sequence"/>
</dbReference>
<dbReference type="EMBL" id="BKAJ01000037">
    <property type="protein sequence ID" value="GEP55293.1"/>
    <property type="molecule type" value="Genomic_DNA"/>
</dbReference>
<name>A0A512N8Q2_9HYPH</name>
<dbReference type="SUPFAM" id="SSF53850">
    <property type="entry name" value="Periplasmic binding protein-like II"/>
    <property type="match status" value="1"/>
</dbReference>
<reference evidence="11 12" key="1">
    <citation type="submission" date="2019-07" db="EMBL/GenBank/DDBJ databases">
        <title>Whole genome shotgun sequence of Reyranella soli NBRC 108950.</title>
        <authorList>
            <person name="Hosoyama A."/>
            <person name="Uohara A."/>
            <person name="Ohji S."/>
            <person name="Ichikawa N."/>
        </authorList>
    </citation>
    <scope>NUCLEOTIDE SEQUENCE [LARGE SCALE GENOMIC DNA]</scope>
    <source>
        <strain evidence="11 12">NBRC 108950</strain>
    </source>
</reference>
<keyword evidence="6 8" id="KW-0627">Porphyrin biosynthesis</keyword>
<evidence type="ECO:0000313" key="12">
    <source>
        <dbReference type="Proteomes" id="UP000321058"/>
    </source>
</evidence>
<proteinExistence type="inferred from homology"/>
<dbReference type="Gene3D" id="3.40.190.10">
    <property type="entry name" value="Periplasmic binding protein-like II"/>
    <property type="match status" value="2"/>
</dbReference>
<dbReference type="HAMAP" id="MF_00260">
    <property type="entry name" value="Porphobil_deam"/>
    <property type="match status" value="1"/>
</dbReference>
<dbReference type="PANTHER" id="PTHR11557:SF0">
    <property type="entry name" value="PORPHOBILINOGEN DEAMINASE"/>
    <property type="match status" value="1"/>
</dbReference>
<dbReference type="GO" id="GO:0004418">
    <property type="term" value="F:hydroxymethylbilane synthase activity"/>
    <property type="evidence" value="ECO:0007669"/>
    <property type="project" value="UniProtKB-UniRule"/>
</dbReference>
<dbReference type="Pfam" id="PF03900">
    <property type="entry name" value="Porphobil_deamC"/>
    <property type="match status" value="1"/>
</dbReference>
<dbReference type="GO" id="GO:0005737">
    <property type="term" value="C:cytoplasm"/>
    <property type="evidence" value="ECO:0007669"/>
    <property type="project" value="UniProtKB-UniRule"/>
</dbReference>
<evidence type="ECO:0000256" key="6">
    <source>
        <dbReference type="ARBA" id="ARBA00023244"/>
    </source>
</evidence>
<comment type="caution">
    <text evidence="11">The sequence shown here is derived from an EMBL/GenBank/DDBJ whole genome shotgun (WGS) entry which is preliminary data.</text>
</comment>
<evidence type="ECO:0000259" key="10">
    <source>
        <dbReference type="Pfam" id="PF03900"/>
    </source>
</evidence>
<dbReference type="PRINTS" id="PR00151">
    <property type="entry name" value="PORPHBDMNASE"/>
</dbReference>
<sequence>MIASDREERSIRCAPPVRVATRGSPLALIQTQAFIERLREICPVLHLSGSLVRHIVQTTGDRTQARSLADMGGKGLFAKEIHEALIEGRADFGVHSLKDLETFLPPGIALGCVLRREDPRDALVVRGEPGSESCGDLYCLLPTGSAVGSNSARRQAQLLHERPDLRMKLLRGNVHTRLGKLLKGEVSATLLAMAGLRRSGLLDVPGALILPLAPERMVPAAGQGMIAITVREDDTVLRELLALVEDAESRVLATAERALLVELNGSCRTPIGSHARLHPKGHLHLTGLVARADGAFLLKRSIRGEASAAAFLGTELGRELRAESPADIFG</sequence>
<dbReference type="InterPro" id="IPR022418">
    <property type="entry name" value="Porphobilinogen_deaminase_C"/>
</dbReference>
<dbReference type="AlphaFoldDB" id="A0A512N8Q2"/>
<evidence type="ECO:0000259" key="9">
    <source>
        <dbReference type="Pfam" id="PF01379"/>
    </source>
</evidence>
<comment type="pathway">
    <text evidence="2">Porphyrin-containing compound metabolism; protoporphyrin-IX biosynthesis; coproporphyrinogen-III from 5-aminolevulinate: step 2/4.</text>
</comment>
<evidence type="ECO:0000256" key="5">
    <source>
        <dbReference type="ARBA" id="ARBA00022679"/>
    </source>
</evidence>
<dbReference type="SUPFAM" id="SSF54782">
    <property type="entry name" value="Porphobilinogen deaminase (hydroxymethylbilane synthase), C-terminal domain"/>
    <property type="match status" value="1"/>
</dbReference>
<comment type="miscellaneous">
    <text evidence="8">The porphobilinogen subunits are added to the dipyrromethane group.</text>
</comment>
<dbReference type="RefSeq" id="WP_147149393.1">
    <property type="nucleotide sequence ID" value="NZ_BKAJ01000037.1"/>
</dbReference>
<dbReference type="InterPro" id="IPR022417">
    <property type="entry name" value="Porphobilin_deaminase_N"/>
</dbReference>
<dbReference type="PANTHER" id="PTHR11557">
    <property type="entry name" value="PORPHOBILINOGEN DEAMINASE"/>
    <property type="match status" value="1"/>
</dbReference>
<feature type="domain" description="Porphobilinogen deaminase C-terminal" evidence="10">
    <location>
        <begin position="253"/>
        <end position="321"/>
    </location>
</feature>
<evidence type="ECO:0000256" key="4">
    <source>
        <dbReference type="ARBA" id="ARBA00011245"/>
    </source>
</evidence>
<dbReference type="EC" id="2.5.1.61" evidence="8"/>
<accession>A0A512N8Q2</accession>
<dbReference type="UniPathway" id="UPA00251">
    <property type="reaction ID" value="UER00319"/>
</dbReference>
<dbReference type="Pfam" id="PF01379">
    <property type="entry name" value="Porphobil_deam"/>
    <property type="match status" value="1"/>
</dbReference>
<evidence type="ECO:0000313" key="11">
    <source>
        <dbReference type="EMBL" id="GEP55293.1"/>
    </source>
</evidence>
<comment type="cofactor">
    <cofactor evidence="8">
        <name>dipyrromethane</name>
        <dbReference type="ChEBI" id="CHEBI:60342"/>
    </cofactor>
    <text evidence="8">Binds 1 dipyrromethane group covalently.</text>
</comment>
<evidence type="ECO:0000256" key="7">
    <source>
        <dbReference type="ARBA" id="ARBA00048169"/>
    </source>
</evidence>